<dbReference type="SUPFAM" id="SSF56219">
    <property type="entry name" value="DNase I-like"/>
    <property type="match status" value="1"/>
</dbReference>
<dbReference type="Proteomes" id="UP000559256">
    <property type="component" value="Unassembled WGS sequence"/>
</dbReference>
<comment type="caution">
    <text evidence="3">The sequence shown here is derived from an EMBL/GenBank/DDBJ whole genome shotgun (WGS) entry which is preliminary data.</text>
</comment>
<reference evidence="3 4" key="1">
    <citation type="journal article" date="2020" name="ISME J.">
        <title>Uncovering the hidden diversity of litter-decomposition mechanisms in mushroom-forming fungi.</title>
        <authorList>
            <person name="Floudas D."/>
            <person name="Bentzer J."/>
            <person name="Ahren D."/>
            <person name="Johansson T."/>
            <person name="Persson P."/>
            <person name="Tunlid A."/>
        </authorList>
    </citation>
    <scope>NUCLEOTIDE SEQUENCE [LARGE SCALE GENOMIC DNA]</scope>
    <source>
        <strain evidence="3 4">CBS 291.85</strain>
    </source>
</reference>
<evidence type="ECO:0000256" key="1">
    <source>
        <dbReference type="SAM" id="Coils"/>
    </source>
</evidence>
<feature type="compositionally biased region" description="Low complexity" evidence="2">
    <location>
        <begin position="588"/>
        <end position="597"/>
    </location>
</feature>
<feature type="region of interest" description="Disordered" evidence="2">
    <location>
        <begin position="1"/>
        <end position="35"/>
    </location>
</feature>
<dbReference type="OrthoDB" id="2742726at2759"/>
<feature type="compositionally biased region" description="Polar residues" evidence="2">
    <location>
        <begin position="17"/>
        <end position="28"/>
    </location>
</feature>
<keyword evidence="1" id="KW-0175">Coiled coil</keyword>
<evidence type="ECO:0000256" key="2">
    <source>
        <dbReference type="SAM" id="MobiDB-lite"/>
    </source>
</evidence>
<feature type="region of interest" description="Disordered" evidence="2">
    <location>
        <begin position="470"/>
        <end position="600"/>
    </location>
</feature>
<keyword evidence="4" id="KW-1185">Reference proteome</keyword>
<dbReference type="InterPro" id="IPR036691">
    <property type="entry name" value="Endo/exonu/phosph_ase_sf"/>
</dbReference>
<feature type="compositionally biased region" description="Low complexity" evidence="2">
    <location>
        <begin position="504"/>
        <end position="521"/>
    </location>
</feature>
<organism evidence="3 4">
    <name type="scientific">Tetrapyrgos nigripes</name>
    <dbReference type="NCBI Taxonomy" id="182062"/>
    <lineage>
        <taxon>Eukaryota</taxon>
        <taxon>Fungi</taxon>
        <taxon>Dikarya</taxon>
        <taxon>Basidiomycota</taxon>
        <taxon>Agaricomycotina</taxon>
        <taxon>Agaricomycetes</taxon>
        <taxon>Agaricomycetidae</taxon>
        <taxon>Agaricales</taxon>
        <taxon>Marasmiineae</taxon>
        <taxon>Marasmiaceae</taxon>
        <taxon>Tetrapyrgos</taxon>
    </lineage>
</organism>
<evidence type="ECO:0000313" key="3">
    <source>
        <dbReference type="EMBL" id="KAF5370395.1"/>
    </source>
</evidence>
<dbReference type="Gene3D" id="3.60.10.10">
    <property type="entry name" value="Endonuclease/exonuclease/phosphatase"/>
    <property type="match status" value="1"/>
</dbReference>
<protein>
    <recommendedName>
        <fullName evidence="5">Reverse transcriptase domain-containing protein</fullName>
    </recommendedName>
</protein>
<dbReference type="PANTHER" id="PTHR24216">
    <property type="entry name" value="PAXILLIN-RELATED"/>
    <property type="match status" value="1"/>
</dbReference>
<dbReference type="EMBL" id="JAACJM010000011">
    <property type="protein sequence ID" value="KAF5370395.1"/>
    <property type="molecule type" value="Genomic_DNA"/>
</dbReference>
<sequence>MTELRPSSYQPPPIQAPTITLPRTDSPQPSEPNVPVSSLSVAVGVELIVFGLRHDTPSAAKDDLTTRLAPYSTDNRIPPITIRQADQRQALDYAYVSLAPPLVDPPRPDILQELKTFLAEQFAELDVQWRVNSKLDKTRQVFFYISEDTGLDVKKAKDGLDDIFKSKGYKVQNSYSSSNTKRVTYTFFSSTTLQLLASDPPVVQGHRLLPQRPRFIQPICGLEIAVPGCSEFQNVRSRLDHYLNTRYTDKYDGDVVVGSRMELDGDVYCAVLKNWQVVNDVLYNDEWQPFSGSSAPLAQLSPSCRPILLYVLNSFGIPSNITELINRVSGASSQENKELKAEVEQLREDLKVATRMYVKILESQQSLIEHVNERFQQVTQTITHAMLYATTHATYLAANTRLESLEGQRVSYLQHAAIATNEQQKLLFETHASMLDPRIESAKRQLEQAQQQMDTFAHSLASVLPGIPVPALSSPPSQPSLASSSHLPPASAPPSQSNTSDDAQLQQQLPPHSSPASIPPHLLRPDVDDDMHDADHGVNNTHNASDGGDDASMYADSDHDAPGPSPPASQPSQTNTRKRRRPDRPRNPQHQSQSQPQVPLCLPLSSMSLTSSFTVTAPVDDDVEFIYVDDSGRTEVSCMDSNTVVPVPVVNSVPMLLKMVAVTILVVCLSASVSALSPPLRTFALNANGLGDNSQLNLIQNSLHTLNPHLIVIGETKNSRPVASRLRLHQYSTYENPGVPTSSKKSSKWGVILAVRKDIHSDQVMVPAQLRGRVSAADLHIPDSNGTTIRHRVIGIYAPWDPGVDALRDFWSSLTELCNNSPAQSWSIYDDFNATLATCEHSSSQPHLPDARQAYSQFLLSTAGQDLWSDIPDRTVQTHYTYKGARGMSIIDRVAVSSSAIVDAKLQVLHNFFGSTDHCALLCNVFLRGSATLTSEYTDSVRLPARYRVPRRDQRFRFRIFTDNVSRAVSASPSLSRPITTDDDFEKIYSKFGRILHSSAAIAFEKPSQFFSSPSSKSISSPTIRSIQREYKRVNRLVSILKRAPSSLPTFALANLWAQQYLNAFDPSVLVSPTITLSFTFLSKFHEYLKRLRSSLSKLRYREVDAELRRRATAASSARINSVLLGGSAKRLFPSQFCGPPRVVCTSLPNEPEIFVSSPEEVKLAMVQYFQNLYARQPRPPHPKPWMQTPSILAIRQKTSADPFTWPKLMSLLDIRLILRKGNPKPAPGPDGIEKWWLKHLDDDSLSIFQHLVNYILHNSHAPSCTKPSTLSIFHKRGSRTLLRNCRGVTFSNYILNHIGAWENFHLVPYCAKHNIIPPTQIASQPGVQGRDLLSFLAHLQTWAVRNKQSLYVLQRDQQKGFDMLEPEGFYDALRAYGLPQSLIDLDISFQSNVPYSILSAYGLTDPFIVNGVTKQGGPLSPLKSCLMTSLGHYWLNDLLRDDPGALVISTANCRNHCFHTPIDDVTFPVHMVEAMDDSLLLATRLSTTRHACLAMERLQSCYGAKTCWPKSCMYFLNVIGPIPQTITMPTVSPENPFDECLVPLATVPVSSDCIHFLRTDVDRPKAQYFFLRDLIIDFQLPLLSKRLPLTAIRRILSQCLISKIRPRLSYQPISHADAVHLDVLIASKVHHYFGYPFHPSSTLLSLPVSHFGFDFPSIAELNLDSAVRGLLRDLNHHVPVFRQMARITLADWSCSLNRCLHPFVYDSLHRSFLPFTFSSHRKLPFAWVLAHDHLQKLDISLHSMDQSHVFLGDVSLQHCVNVLRHSRSFSSVHALPNFRQISELRNFNLDKLSDFSSWTSFPSPHLQLSLPSSRRFPSDFLFMTWYPLLLVLHNLSLLSLVHADASLIPPSPNVLQHRSITFAALHDSHSYVASVQTSRLFSNILHGELYALILATLLYKKHPTSPNLTLLSDHLNAVRFLSNALSHSPSATVWAALPASSLYRWLYSLLISLPNSPTISHVRAHTSQLDIPSQANALVDRHASLAQQLSTPPPYAPLPTFAMADYVLYHSSFGYIESGIPEVLKSLYRQVVVDPLSFSPAARMMRSLYDPHPPPSHPYLRASSAYSASIQLYLRSGQLPTRQITAPRLHEKSSLCRFGCCTVESPHHLFVQCTHFNRIRAHYTARALESLQTHAQSMGIPRHWHENLHRVANVLFYDHSLWPLSSSRYYFGLLPEIQPHIPLVPSWSTLARERFITRLSNSWHYLAIQLAARIWGYVQRLRAYEVSSSSPRSARVKCLRKSLPSHLHHLISTFSDTDPPALL</sequence>
<feature type="coiled-coil region" evidence="1">
    <location>
        <begin position="329"/>
        <end position="356"/>
    </location>
</feature>
<name>A0A8H5GT66_9AGAR</name>
<gene>
    <name evidence="3" type="ORF">D9758_006983</name>
</gene>
<proteinExistence type="predicted"/>
<evidence type="ECO:0008006" key="5">
    <source>
        <dbReference type="Google" id="ProtNLM"/>
    </source>
</evidence>
<accession>A0A8H5GT66</accession>
<feature type="compositionally biased region" description="Low complexity" evidence="2">
    <location>
        <begin position="470"/>
        <end position="497"/>
    </location>
</feature>
<evidence type="ECO:0000313" key="4">
    <source>
        <dbReference type="Proteomes" id="UP000559256"/>
    </source>
</evidence>